<gene>
    <name evidence="19" type="ORF">HNAJ_LOCUS1095</name>
</gene>
<reference evidence="21" key="1">
    <citation type="submission" date="2017-02" db="UniProtKB">
        <authorList>
            <consortium name="WormBaseParasite"/>
        </authorList>
    </citation>
    <scope>IDENTIFICATION</scope>
</reference>
<evidence type="ECO:0000256" key="17">
    <source>
        <dbReference type="SAM" id="MobiDB-lite"/>
    </source>
</evidence>
<keyword evidence="20" id="KW-1185">Reference proteome</keyword>
<dbReference type="GO" id="GO:0005634">
    <property type="term" value="C:nucleus"/>
    <property type="evidence" value="ECO:0007669"/>
    <property type="project" value="UniProtKB-SubCell"/>
</dbReference>
<keyword evidence="14" id="KW-0539">Nucleus</keyword>
<evidence type="ECO:0000256" key="1">
    <source>
        <dbReference type="ARBA" id="ARBA00004123"/>
    </source>
</evidence>
<dbReference type="InterPro" id="IPR014001">
    <property type="entry name" value="Helicase_ATP-bd"/>
</dbReference>
<dbReference type="AlphaFoldDB" id="A0A0R3T2E1"/>
<keyword evidence="10" id="KW-0411">Iron-sulfur</keyword>
<evidence type="ECO:0000256" key="9">
    <source>
        <dbReference type="ARBA" id="ARBA00023004"/>
    </source>
</evidence>
<evidence type="ECO:0000256" key="7">
    <source>
        <dbReference type="ARBA" id="ARBA00022806"/>
    </source>
</evidence>
<protein>
    <recommendedName>
        <fullName evidence="16">Regulator of telomere elongation helicase 1 homolog</fullName>
    </recommendedName>
</protein>
<dbReference type="SUPFAM" id="SSF52540">
    <property type="entry name" value="P-loop containing nucleoside triphosphate hydrolases"/>
    <property type="match status" value="1"/>
</dbReference>
<dbReference type="InterPro" id="IPR027417">
    <property type="entry name" value="P-loop_NTPase"/>
</dbReference>
<evidence type="ECO:0000256" key="2">
    <source>
        <dbReference type="ARBA" id="ARBA00022485"/>
    </source>
</evidence>
<evidence type="ECO:0000313" key="19">
    <source>
        <dbReference type="EMBL" id="VDN96954.1"/>
    </source>
</evidence>
<dbReference type="InterPro" id="IPR010614">
    <property type="entry name" value="RAD3-like_helicase_DEAD"/>
</dbReference>
<dbReference type="Proteomes" id="UP000278807">
    <property type="component" value="Unassembled WGS sequence"/>
</dbReference>
<dbReference type="GO" id="GO:0045910">
    <property type="term" value="P:negative regulation of DNA recombination"/>
    <property type="evidence" value="ECO:0007669"/>
    <property type="project" value="TreeGrafter"/>
</dbReference>
<dbReference type="GO" id="GO:0090657">
    <property type="term" value="P:telomeric loop disassembly"/>
    <property type="evidence" value="ECO:0007669"/>
    <property type="project" value="TreeGrafter"/>
</dbReference>
<evidence type="ECO:0000259" key="18">
    <source>
        <dbReference type="PROSITE" id="PS51193"/>
    </source>
</evidence>
<dbReference type="SMART" id="SM00491">
    <property type="entry name" value="HELICc2"/>
    <property type="match status" value="1"/>
</dbReference>
<dbReference type="PANTHER" id="PTHR11472:SF34">
    <property type="entry name" value="REGULATOR OF TELOMERE ELONGATION HELICASE 1"/>
    <property type="match status" value="1"/>
</dbReference>
<dbReference type="GO" id="GO:0003677">
    <property type="term" value="F:DNA binding"/>
    <property type="evidence" value="ECO:0007669"/>
    <property type="project" value="UniProtKB-KW"/>
</dbReference>
<dbReference type="EMBL" id="UZAE01000386">
    <property type="protein sequence ID" value="VDN96954.1"/>
    <property type="molecule type" value="Genomic_DNA"/>
</dbReference>
<dbReference type="PANTHER" id="PTHR11472">
    <property type="entry name" value="DNA REPAIR DEAD HELICASE RAD3/XP-D SUBFAMILY MEMBER"/>
    <property type="match status" value="1"/>
</dbReference>
<dbReference type="Pfam" id="PF23109">
    <property type="entry name" value="ARCH_RTEL1"/>
    <property type="match status" value="1"/>
</dbReference>
<proteinExistence type="predicted"/>
<keyword evidence="3" id="KW-0479">Metal-binding</keyword>
<evidence type="ECO:0000256" key="3">
    <source>
        <dbReference type="ARBA" id="ARBA00022723"/>
    </source>
</evidence>
<evidence type="ECO:0000256" key="12">
    <source>
        <dbReference type="ARBA" id="ARBA00023204"/>
    </source>
</evidence>
<evidence type="ECO:0000256" key="16">
    <source>
        <dbReference type="ARBA" id="ARBA00073810"/>
    </source>
</evidence>
<keyword evidence="7" id="KW-0347">Helicase</keyword>
<organism evidence="21">
    <name type="scientific">Rodentolepis nana</name>
    <name type="common">Dwarf tapeworm</name>
    <name type="synonym">Hymenolepis nana</name>
    <dbReference type="NCBI Taxonomy" id="102285"/>
    <lineage>
        <taxon>Eukaryota</taxon>
        <taxon>Metazoa</taxon>
        <taxon>Spiralia</taxon>
        <taxon>Lophotrochozoa</taxon>
        <taxon>Platyhelminthes</taxon>
        <taxon>Cestoda</taxon>
        <taxon>Eucestoda</taxon>
        <taxon>Cyclophyllidea</taxon>
        <taxon>Hymenolepididae</taxon>
        <taxon>Rodentolepis</taxon>
    </lineage>
</organism>
<comment type="subcellular location">
    <subcellularLocation>
        <location evidence="1">Nucleus</location>
    </subcellularLocation>
</comment>
<dbReference type="InterPro" id="IPR045028">
    <property type="entry name" value="DinG/Rad3-like"/>
</dbReference>
<feature type="region of interest" description="Disordered" evidence="17">
    <location>
        <begin position="861"/>
        <end position="904"/>
    </location>
</feature>
<dbReference type="Pfam" id="PF13307">
    <property type="entry name" value="Helicase_C_2"/>
    <property type="match status" value="1"/>
</dbReference>
<evidence type="ECO:0000313" key="21">
    <source>
        <dbReference type="WBParaSite" id="HNAJ_0000109501-mRNA-1"/>
    </source>
</evidence>
<dbReference type="GO" id="GO:0003678">
    <property type="term" value="F:DNA helicase activity"/>
    <property type="evidence" value="ECO:0007669"/>
    <property type="project" value="InterPro"/>
</dbReference>
<dbReference type="Pfam" id="PF23116">
    <property type="entry name" value="HHD_RTEL1"/>
    <property type="match status" value="1"/>
</dbReference>
<dbReference type="GO" id="GO:0010569">
    <property type="term" value="P:regulation of double-strand break repair via homologous recombination"/>
    <property type="evidence" value="ECO:0007669"/>
    <property type="project" value="TreeGrafter"/>
</dbReference>
<accession>A0A0R3T2E1</accession>
<evidence type="ECO:0000256" key="6">
    <source>
        <dbReference type="ARBA" id="ARBA00022801"/>
    </source>
</evidence>
<keyword evidence="11" id="KW-0238">DNA-binding</keyword>
<dbReference type="GO" id="GO:1904430">
    <property type="term" value="P:negative regulation of t-circle formation"/>
    <property type="evidence" value="ECO:0007669"/>
    <property type="project" value="TreeGrafter"/>
</dbReference>
<dbReference type="SMART" id="SM00487">
    <property type="entry name" value="DEXDc"/>
    <property type="match status" value="1"/>
</dbReference>
<dbReference type="PROSITE" id="PS51193">
    <property type="entry name" value="HELICASE_ATP_BIND_2"/>
    <property type="match status" value="1"/>
</dbReference>
<comment type="catalytic activity">
    <reaction evidence="15">
        <text>ATP + H2O = ADP + phosphate + H(+)</text>
        <dbReference type="Rhea" id="RHEA:13065"/>
        <dbReference type="ChEBI" id="CHEBI:15377"/>
        <dbReference type="ChEBI" id="CHEBI:15378"/>
        <dbReference type="ChEBI" id="CHEBI:30616"/>
        <dbReference type="ChEBI" id="CHEBI:43474"/>
        <dbReference type="ChEBI" id="CHEBI:456216"/>
    </reaction>
</comment>
<evidence type="ECO:0000256" key="11">
    <source>
        <dbReference type="ARBA" id="ARBA00023125"/>
    </source>
</evidence>
<keyword evidence="13" id="KW-0413">Isomerase</keyword>
<dbReference type="InterPro" id="IPR057498">
    <property type="entry name" value="Rtel1_ARCH"/>
</dbReference>
<sequence>MPCVTLGNIDIDFPYTPYECQKNYMQAVIDALNEKKHAILESPTGTGKTLCLLCASLGWLEYFLAQQQLRRIDQSWENSKPVDQVLSVGKFDAPLIIFSSRTHAQLNQAVQAFKDTVYSSHKIGVLGSRDQLCLLPEVVSLESNSAKVYQCRLRVSTRTCEYFRNFDAGRDKLLDSMRTSKIADIEDLCKFGRDNRACAYYLSREFKSDAEILFMPYNYLLDVKIRSLYGIELTNAIVIFDEAHNIEQVCEDAASATLTSTSLASAIEELRVMGEYIFNLTSGNEGGLDALEGVDGFPGQTFAGGIKNQFDLTEPSNNAAQSIGLSSLLTLKGQLLELERLLDGLGEAASDAGTIKPGEYIFEFLGQAGITPGNQAQTQELIDQVIAASISMDIAKFRRGRGLSHVAEFLQKVFSDKTTGNSLSLLSRQRSASCFRVHIKVELPMAQLFRETAAATTGDVWGNNPIRIGEEEGGGSTKLTKNVCLSYWCLTPGKAMHELLSLNVRNIILTSGTLYPISSLQAELDLHSAIVLQNPHVINHDQIQLCVLPKAPDSGMLNSSYEYRGNASYHKSLGLTLVNLFRIVPGGVLIFFPSYALMKSCIQSWQNCDIYGRLVDAKKTFIEPRDKNQFQQITTGYVEAASSGGGSALFAVMRGKVSEGLDLTDHTSRAVFIVGIAYPPREDPRIKIKMAFLDEQRFKQQQQEQTSVGKKVEMPTGRQWYKLQAWRAVNQAVGRVIRHIRDYGMIFLCDERFASQEAKSHLPAWMQSNIRVFDSFGPVVKVTTEFYRNAEAKYPAVIKGSSRPPPRRLATVHRASLLTSRFLEDGRITFPSAADHVKTYAGSLASQPESGDFLTEYYSQNDTQEVSTEEESKKSEASSSSSLLDRVYKSGNSSSQQISSDLRHKRPFFDDAKASVLSNSKSNSTNDDLDQRLLERHQASKRIKLIKERGNVVTKVGNTTPTDYISSVRAILNRNGAASENNLFEDFKSALSTYKMGKNESGKSSVERVFAALAGIFLPLEAPGLLRGN</sequence>
<dbReference type="GO" id="GO:0051539">
    <property type="term" value="F:4 iron, 4 sulfur cluster binding"/>
    <property type="evidence" value="ECO:0007669"/>
    <property type="project" value="UniProtKB-KW"/>
</dbReference>
<dbReference type="SMART" id="SM00488">
    <property type="entry name" value="DEXDc2"/>
    <property type="match status" value="1"/>
</dbReference>
<dbReference type="OrthoDB" id="19182at2759"/>
<dbReference type="GO" id="GO:0070182">
    <property type="term" value="F:DNA polymerase binding"/>
    <property type="evidence" value="ECO:0007669"/>
    <property type="project" value="TreeGrafter"/>
</dbReference>
<keyword evidence="4" id="KW-0547">Nucleotide-binding</keyword>
<evidence type="ECO:0000256" key="15">
    <source>
        <dbReference type="ARBA" id="ARBA00049360"/>
    </source>
</evidence>
<dbReference type="GO" id="GO:0005524">
    <property type="term" value="F:ATP binding"/>
    <property type="evidence" value="ECO:0007669"/>
    <property type="project" value="UniProtKB-KW"/>
</dbReference>
<dbReference type="WBParaSite" id="HNAJ_0000109501-mRNA-1">
    <property type="protein sequence ID" value="HNAJ_0000109501-mRNA-1"/>
    <property type="gene ID" value="HNAJ_0000109501"/>
</dbReference>
<dbReference type="PROSITE" id="PS00690">
    <property type="entry name" value="DEAH_ATP_HELICASE"/>
    <property type="match status" value="1"/>
</dbReference>
<dbReference type="InterPro" id="IPR002464">
    <property type="entry name" value="DNA/RNA_helicase_DEAH_CS"/>
</dbReference>
<keyword evidence="6" id="KW-0378">Hydrolase</keyword>
<keyword evidence="9" id="KW-0408">Iron</keyword>
<keyword evidence="2" id="KW-0004">4Fe-4S</keyword>
<dbReference type="STRING" id="102285.A0A0R3T2E1"/>
<dbReference type="CDD" id="cd18788">
    <property type="entry name" value="SF2_C_XPD"/>
    <property type="match status" value="1"/>
</dbReference>
<dbReference type="FunFam" id="3.40.50.300:FF:000431">
    <property type="entry name" value="Regulator of telomere elongation helicase 1"/>
    <property type="match status" value="1"/>
</dbReference>
<dbReference type="GO" id="GO:0016818">
    <property type="term" value="F:hydrolase activity, acting on acid anhydrides, in phosphorus-containing anhydrides"/>
    <property type="evidence" value="ECO:0007669"/>
    <property type="project" value="InterPro"/>
</dbReference>
<keyword evidence="12" id="KW-0234">DNA repair</keyword>
<dbReference type="InterPro" id="IPR014013">
    <property type="entry name" value="Helic_SF1/SF2_ATP-bd_DinG/Rad3"/>
</dbReference>
<dbReference type="GO" id="GO:0006281">
    <property type="term" value="P:DNA repair"/>
    <property type="evidence" value="ECO:0007669"/>
    <property type="project" value="UniProtKB-KW"/>
</dbReference>
<evidence type="ECO:0000256" key="13">
    <source>
        <dbReference type="ARBA" id="ARBA00023235"/>
    </source>
</evidence>
<dbReference type="Gene3D" id="3.40.50.300">
    <property type="entry name" value="P-loop containing nucleotide triphosphate hydrolases"/>
    <property type="match status" value="2"/>
</dbReference>
<evidence type="ECO:0000256" key="10">
    <source>
        <dbReference type="ARBA" id="ARBA00023014"/>
    </source>
</evidence>
<dbReference type="InterPro" id="IPR013020">
    <property type="entry name" value="Rad3/Chl1-like"/>
</dbReference>
<feature type="domain" description="Helicase ATP-binding" evidence="18">
    <location>
        <begin position="7"/>
        <end position="290"/>
    </location>
</feature>
<keyword evidence="8" id="KW-0067">ATP-binding</keyword>
<dbReference type="NCBIfam" id="TIGR00604">
    <property type="entry name" value="rad3"/>
    <property type="match status" value="1"/>
</dbReference>
<dbReference type="GO" id="GO:0046872">
    <property type="term" value="F:metal ion binding"/>
    <property type="evidence" value="ECO:0007669"/>
    <property type="project" value="UniProtKB-KW"/>
</dbReference>
<evidence type="ECO:0000313" key="20">
    <source>
        <dbReference type="Proteomes" id="UP000278807"/>
    </source>
</evidence>
<dbReference type="InterPro" id="IPR006555">
    <property type="entry name" value="ATP-dep_Helicase_C"/>
</dbReference>
<evidence type="ECO:0000256" key="14">
    <source>
        <dbReference type="ARBA" id="ARBA00023242"/>
    </source>
</evidence>
<evidence type="ECO:0000256" key="5">
    <source>
        <dbReference type="ARBA" id="ARBA00022763"/>
    </source>
</evidence>
<name>A0A0R3T2E1_RODNA</name>
<reference evidence="19 20" key="2">
    <citation type="submission" date="2018-11" db="EMBL/GenBank/DDBJ databases">
        <authorList>
            <consortium name="Pathogen Informatics"/>
        </authorList>
    </citation>
    <scope>NUCLEOTIDE SEQUENCE [LARGE SCALE GENOMIC DNA]</scope>
</reference>
<evidence type="ECO:0000256" key="8">
    <source>
        <dbReference type="ARBA" id="ARBA00022840"/>
    </source>
</evidence>
<keyword evidence="5" id="KW-0227">DNA damage</keyword>
<feature type="compositionally biased region" description="Low complexity" evidence="17">
    <location>
        <begin position="890"/>
        <end position="900"/>
    </location>
</feature>
<dbReference type="Pfam" id="PF06733">
    <property type="entry name" value="DEAD_2"/>
    <property type="match status" value="1"/>
</dbReference>
<dbReference type="InterPro" id="IPR006554">
    <property type="entry name" value="Helicase-like_DEXD_c2"/>
</dbReference>
<evidence type="ECO:0000256" key="4">
    <source>
        <dbReference type="ARBA" id="ARBA00022741"/>
    </source>
</evidence>